<dbReference type="PANTHER" id="PTHR31645:SF67">
    <property type="entry name" value="OLIGOPEPTIDE TRANSPORTER OPT FAMILY"/>
    <property type="match status" value="1"/>
</dbReference>
<feature type="transmembrane region" description="Helical" evidence="7">
    <location>
        <begin position="82"/>
        <end position="100"/>
    </location>
</feature>
<keyword evidence="4 7" id="KW-0812">Transmembrane</keyword>
<feature type="transmembrane region" description="Helical" evidence="7">
    <location>
        <begin position="112"/>
        <end position="132"/>
    </location>
</feature>
<reference evidence="8" key="1">
    <citation type="submission" date="2023-08" db="EMBL/GenBank/DDBJ databases">
        <title>A de novo genome assembly of Solanum verrucosum Schlechtendal, a Mexican diploid species geographically isolated from the other diploid A-genome species in potato relatives.</title>
        <authorList>
            <person name="Hosaka K."/>
        </authorList>
    </citation>
    <scope>NUCLEOTIDE SEQUENCE</scope>
    <source>
        <tissue evidence="8">Young leaves</tissue>
    </source>
</reference>
<protein>
    <recommendedName>
        <fullName evidence="10">Oligopeptide transporter</fullName>
    </recommendedName>
</protein>
<dbReference type="AlphaFoldDB" id="A0AAF0UM42"/>
<evidence type="ECO:0000256" key="3">
    <source>
        <dbReference type="ARBA" id="ARBA00022448"/>
    </source>
</evidence>
<gene>
    <name evidence="8" type="ORF">MTR67_040991</name>
</gene>
<evidence type="ECO:0000313" key="8">
    <source>
        <dbReference type="EMBL" id="WMV47606.1"/>
    </source>
</evidence>
<evidence type="ECO:0000256" key="1">
    <source>
        <dbReference type="ARBA" id="ARBA00004141"/>
    </source>
</evidence>
<feature type="transmembrane region" description="Helical" evidence="7">
    <location>
        <begin position="20"/>
        <end position="40"/>
    </location>
</feature>
<evidence type="ECO:0000256" key="7">
    <source>
        <dbReference type="SAM" id="Phobius"/>
    </source>
</evidence>
<keyword evidence="5 7" id="KW-1133">Transmembrane helix</keyword>
<keyword evidence="6 7" id="KW-0472">Membrane</keyword>
<organism evidence="8 9">
    <name type="scientific">Solanum verrucosum</name>
    <dbReference type="NCBI Taxonomy" id="315347"/>
    <lineage>
        <taxon>Eukaryota</taxon>
        <taxon>Viridiplantae</taxon>
        <taxon>Streptophyta</taxon>
        <taxon>Embryophyta</taxon>
        <taxon>Tracheophyta</taxon>
        <taxon>Spermatophyta</taxon>
        <taxon>Magnoliopsida</taxon>
        <taxon>eudicotyledons</taxon>
        <taxon>Gunneridae</taxon>
        <taxon>Pentapetalae</taxon>
        <taxon>asterids</taxon>
        <taxon>lamiids</taxon>
        <taxon>Solanales</taxon>
        <taxon>Solanaceae</taxon>
        <taxon>Solanoideae</taxon>
        <taxon>Solaneae</taxon>
        <taxon>Solanum</taxon>
    </lineage>
</organism>
<comment type="subcellular location">
    <subcellularLocation>
        <location evidence="1">Membrane</location>
        <topology evidence="1">Multi-pass membrane protein</topology>
    </subcellularLocation>
</comment>
<keyword evidence="9" id="KW-1185">Reference proteome</keyword>
<evidence type="ECO:0000313" key="9">
    <source>
        <dbReference type="Proteomes" id="UP001234989"/>
    </source>
</evidence>
<evidence type="ECO:0008006" key="10">
    <source>
        <dbReference type="Google" id="ProtNLM"/>
    </source>
</evidence>
<dbReference type="Pfam" id="PF03169">
    <property type="entry name" value="OPT"/>
    <property type="match status" value="1"/>
</dbReference>
<proteinExistence type="inferred from homology"/>
<dbReference type="Proteomes" id="UP001234989">
    <property type="component" value="Chromosome 9"/>
</dbReference>
<comment type="similarity">
    <text evidence="2">Belongs to the YSL (TC 2.A.67.2) family.</text>
</comment>
<accession>A0AAF0UM42</accession>
<dbReference type="InterPro" id="IPR004813">
    <property type="entry name" value="OPT"/>
</dbReference>
<dbReference type="PANTHER" id="PTHR31645">
    <property type="entry name" value="OLIGOPEPTIDE TRANSPORTER YGL114W-RELATED"/>
    <property type="match status" value="1"/>
</dbReference>
<evidence type="ECO:0000256" key="6">
    <source>
        <dbReference type="ARBA" id="ARBA00023136"/>
    </source>
</evidence>
<evidence type="ECO:0000256" key="4">
    <source>
        <dbReference type="ARBA" id="ARBA00022692"/>
    </source>
</evidence>
<dbReference type="InterPro" id="IPR045035">
    <property type="entry name" value="YSL-like"/>
</dbReference>
<name>A0AAF0UM42_SOLVR</name>
<sequence length="158" mass="17196">MMCIVDTASGLMASPRSMFFSQLIGTAMGCIITPLVFSIFNTAYHLGDPNGPYPAPYALMYRGIALLGVEGFDSLPTHCLSLSIWFFLAAILINLVTQLLEKFETKYRIYRFIPSPMCMAIPFYLGVASGLICGDSLWGIPASVLALAGAKAPFCMKF</sequence>
<keyword evidence="3" id="KW-0813">Transport</keyword>
<evidence type="ECO:0000256" key="5">
    <source>
        <dbReference type="ARBA" id="ARBA00022989"/>
    </source>
</evidence>
<evidence type="ECO:0000256" key="2">
    <source>
        <dbReference type="ARBA" id="ARBA00010276"/>
    </source>
</evidence>
<dbReference type="GO" id="GO:0016020">
    <property type="term" value="C:membrane"/>
    <property type="evidence" value="ECO:0007669"/>
    <property type="project" value="UniProtKB-SubCell"/>
</dbReference>
<dbReference type="GO" id="GO:0035673">
    <property type="term" value="F:oligopeptide transmembrane transporter activity"/>
    <property type="evidence" value="ECO:0007669"/>
    <property type="project" value="InterPro"/>
</dbReference>
<dbReference type="EMBL" id="CP133620">
    <property type="protein sequence ID" value="WMV47606.1"/>
    <property type="molecule type" value="Genomic_DNA"/>
</dbReference>